<dbReference type="Gene3D" id="1.10.287.130">
    <property type="match status" value="1"/>
</dbReference>
<dbReference type="InterPro" id="IPR036890">
    <property type="entry name" value="HATPase_C_sf"/>
</dbReference>
<dbReference type="RefSeq" id="WP_013498815.1">
    <property type="nucleotide sequence ID" value="NC_014833.1"/>
</dbReference>
<dbReference type="InterPro" id="IPR036097">
    <property type="entry name" value="HisK_dim/P_sf"/>
</dbReference>
<gene>
    <name evidence="16" type="ordered locus">Rumal_2172</name>
</gene>
<keyword evidence="5" id="KW-0597">Phosphoprotein</keyword>
<dbReference type="GO" id="GO:0000155">
    <property type="term" value="F:phosphorelay sensor kinase activity"/>
    <property type="evidence" value="ECO:0007669"/>
    <property type="project" value="InterPro"/>
</dbReference>
<accession>E6UC36</accession>
<dbReference type="InterPro" id="IPR003594">
    <property type="entry name" value="HATPase_dom"/>
</dbReference>
<evidence type="ECO:0000256" key="6">
    <source>
        <dbReference type="ARBA" id="ARBA00022679"/>
    </source>
</evidence>
<keyword evidence="10" id="KW-0067">ATP-binding</keyword>
<keyword evidence="7 14" id="KW-0812">Transmembrane</keyword>
<organism evidence="16 17">
    <name type="scientific">Ruminococcus albus (strain ATCC 27210 / DSM 20455 / JCM 14654 / NCDO 2250 / 7)</name>
    <dbReference type="NCBI Taxonomy" id="697329"/>
    <lineage>
        <taxon>Bacteria</taxon>
        <taxon>Bacillati</taxon>
        <taxon>Bacillota</taxon>
        <taxon>Clostridia</taxon>
        <taxon>Eubacteriales</taxon>
        <taxon>Oscillospiraceae</taxon>
        <taxon>Ruminococcus</taxon>
    </lineage>
</organism>
<evidence type="ECO:0000256" key="8">
    <source>
        <dbReference type="ARBA" id="ARBA00022741"/>
    </source>
</evidence>
<dbReference type="CDD" id="cd00075">
    <property type="entry name" value="HATPase"/>
    <property type="match status" value="1"/>
</dbReference>
<dbReference type="PANTHER" id="PTHR45528">
    <property type="entry name" value="SENSOR HISTIDINE KINASE CPXA"/>
    <property type="match status" value="1"/>
</dbReference>
<evidence type="ECO:0000256" key="7">
    <source>
        <dbReference type="ARBA" id="ARBA00022692"/>
    </source>
</evidence>
<dbReference type="Gene3D" id="3.30.565.10">
    <property type="entry name" value="Histidine kinase-like ATPase, C-terminal domain"/>
    <property type="match status" value="1"/>
</dbReference>
<keyword evidence="4" id="KW-1003">Cell membrane</keyword>
<reference evidence="16 17" key="1">
    <citation type="journal article" date="2011" name="J. Bacteriol.">
        <title>Complete genome of the cellulolytic ruminal bacterium Ruminococcus albus 7.</title>
        <authorList>
            <person name="Suen G."/>
            <person name="Stevenson D.M."/>
            <person name="Bruce D.C."/>
            <person name="Chertkov O."/>
            <person name="Copeland A."/>
            <person name="Cheng J.F."/>
            <person name="Detter C."/>
            <person name="Detter J.C."/>
            <person name="Goodwin L.A."/>
            <person name="Han C.S."/>
            <person name="Hauser L.J."/>
            <person name="Ivanova N.N."/>
            <person name="Kyrpides N.C."/>
            <person name="Land M.L."/>
            <person name="Lapidus A."/>
            <person name="Lucas S."/>
            <person name="Ovchinnikova G."/>
            <person name="Pitluck S."/>
            <person name="Tapia R."/>
            <person name="Woyke T."/>
            <person name="Boyum J."/>
            <person name="Mead D."/>
            <person name="Weimer P.J."/>
        </authorList>
    </citation>
    <scope>NUCLEOTIDE SEQUENCE [LARGE SCALE GENOMIC DNA]</scope>
    <source>
        <strain evidence="17">ATCC 27210 / DSM 20455 / JCM 14654 / NCDO 2250 / 7</strain>
    </source>
</reference>
<evidence type="ECO:0000313" key="16">
    <source>
        <dbReference type="EMBL" id="ADU22658.1"/>
    </source>
</evidence>
<dbReference type="SUPFAM" id="SSF47384">
    <property type="entry name" value="Homodimeric domain of signal transducing histidine kinase"/>
    <property type="match status" value="1"/>
</dbReference>
<evidence type="ECO:0000256" key="1">
    <source>
        <dbReference type="ARBA" id="ARBA00000085"/>
    </source>
</evidence>
<evidence type="ECO:0000256" key="3">
    <source>
        <dbReference type="ARBA" id="ARBA00012438"/>
    </source>
</evidence>
<dbReference type="SUPFAM" id="SSF55874">
    <property type="entry name" value="ATPase domain of HSP90 chaperone/DNA topoisomerase II/histidine kinase"/>
    <property type="match status" value="1"/>
</dbReference>
<dbReference type="InterPro" id="IPR050398">
    <property type="entry name" value="HssS/ArlS-like"/>
</dbReference>
<evidence type="ECO:0000313" key="17">
    <source>
        <dbReference type="Proteomes" id="UP000006919"/>
    </source>
</evidence>
<keyword evidence="11 14" id="KW-1133">Transmembrane helix</keyword>
<comment type="subcellular location">
    <subcellularLocation>
        <location evidence="2">Cell membrane</location>
        <topology evidence="2">Multi-pass membrane protein</topology>
    </subcellularLocation>
</comment>
<dbReference type="OrthoDB" id="335833at2"/>
<dbReference type="EC" id="2.7.13.3" evidence="3"/>
<dbReference type="Pfam" id="PF00512">
    <property type="entry name" value="HisKA"/>
    <property type="match status" value="1"/>
</dbReference>
<evidence type="ECO:0000256" key="5">
    <source>
        <dbReference type="ARBA" id="ARBA00022553"/>
    </source>
</evidence>
<dbReference type="Proteomes" id="UP000006919">
    <property type="component" value="Chromosome"/>
</dbReference>
<evidence type="ECO:0000256" key="12">
    <source>
        <dbReference type="ARBA" id="ARBA00023012"/>
    </source>
</evidence>
<keyword evidence="13 14" id="KW-0472">Membrane</keyword>
<evidence type="ECO:0000256" key="14">
    <source>
        <dbReference type="SAM" id="Phobius"/>
    </source>
</evidence>
<evidence type="ECO:0000256" key="11">
    <source>
        <dbReference type="ARBA" id="ARBA00022989"/>
    </source>
</evidence>
<protein>
    <recommendedName>
        <fullName evidence="3">histidine kinase</fullName>
        <ecNumber evidence="3">2.7.13.3</ecNumber>
    </recommendedName>
</protein>
<dbReference type="EMBL" id="CP002403">
    <property type="protein sequence ID" value="ADU22658.1"/>
    <property type="molecule type" value="Genomic_DNA"/>
</dbReference>
<comment type="catalytic activity">
    <reaction evidence="1">
        <text>ATP + protein L-histidine = ADP + protein N-phospho-L-histidine.</text>
        <dbReference type="EC" id="2.7.13.3"/>
    </reaction>
</comment>
<dbReference type="InterPro" id="IPR003661">
    <property type="entry name" value="HisK_dim/P_dom"/>
</dbReference>
<keyword evidence="9 16" id="KW-0418">Kinase</keyword>
<dbReference type="eggNOG" id="COG2205">
    <property type="taxonomic scope" value="Bacteria"/>
</dbReference>
<name>E6UC36_RUMA7</name>
<dbReference type="SMART" id="SM00388">
    <property type="entry name" value="HisKA"/>
    <property type="match status" value="1"/>
</dbReference>
<evidence type="ECO:0000256" key="10">
    <source>
        <dbReference type="ARBA" id="ARBA00022840"/>
    </source>
</evidence>
<keyword evidence="8" id="KW-0547">Nucleotide-binding</keyword>
<feature type="transmembrane region" description="Helical" evidence="14">
    <location>
        <begin position="6"/>
        <end position="22"/>
    </location>
</feature>
<dbReference type="InterPro" id="IPR008358">
    <property type="entry name" value="Sig_transdc_His_kin/Pase_MprB"/>
</dbReference>
<dbReference type="AlphaFoldDB" id="E6UC36"/>
<dbReference type="GO" id="GO:0005886">
    <property type="term" value="C:plasma membrane"/>
    <property type="evidence" value="ECO:0007669"/>
    <property type="project" value="UniProtKB-SubCell"/>
</dbReference>
<dbReference type="CDD" id="cd00082">
    <property type="entry name" value="HisKA"/>
    <property type="match status" value="1"/>
</dbReference>
<dbReference type="HOGENOM" id="CLU_000445_89_3_9"/>
<dbReference type="KEGG" id="ral:Rumal_2172"/>
<keyword evidence="6" id="KW-0808">Transferase</keyword>
<dbReference type="InterPro" id="IPR005467">
    <property type="entry name" value="His_kinase_dom"/>
</dbReference>
<dbReference type="PANTHER" id="PTHR45528:SF1">
    <property type="entry name" value="SENSOR HISTIDINE KINASE CPXA"/>
    <property type="match status" value="1"/>
</dbReference>
<dbReference type="GO" id="GO:0005524">
    <property type="term" value="F:ATP binding"/>
    <property type="evidence" value="ECO:0007669"/>
    <property type="project" value="UniProtKB-KW"/>
</dbReference>
<proteinExistence type="predicted"/>
<sequence length="295" mass="33216">MICAVIVLGVVCLLLLIYLFLMKHQLRVIKRELRRTAESDYDRSLLISLFDKDLNALTVEINRNIEYQKKLKMETEQAELTLRRSVSDIAHDLRTPLAVMKGDLQLILRSQDLDDSCRNYAEICLDKTEHLKDMCDEFFELAVLESESVPAKTDRINLTNIVMSFIAENESVIRLSGMEPDISLPPKTVFIQGDKHLVERILGNLLGNVLKYSQNVFSLSLNEDGILTISNPISGIIPDTDRLFERTYRADSARGGKGAGLGLYIVKLLAEKQGAEVRAEVEGGNISVIIKFMKS</sequence>
<evidence type="ECO:0000256" key="13">
    <source>
        <dbReference type="ARBA" id="ARBA00023136"/>
    </source>
</evidence>
<dbReference type="Pfam" id="PF02518">
    <property type="entry name" value="HATPase_c"/>
    <property type="match status" value="1"/>
</dbReference>
<evidence type="ECO:0000256" key="2">
    <source>
        <dbReference type="ARBA" id="ARBA00004651"/>
    </source>
</evidence>
<evidence type="ECO:0000259" key="15">
    <source>
        <dbReference type="PROSITE" id="PS50109"/>
    </source>
</evidence>
<dbReference type="STRING" id="697329.Rumal_2172"/>
<dbReference type="PRINTS" id="PR01780">
    <property type="entry name" value="LANTIREGPROT"/>
</dbReference>
<keyword evidence="12" id="KW-0902">Two-component regulatory system</keyword>
<feature type="domain" description="Histidine kinase" evidence="15">
    <location>
        <begin position="88"/>
        <end position="295"/>
    </location>
</feature>
<dbReference type="SMART" id="SM00387">
    <property type="entry name" value="HATPase_c"/>
    <property type="match status" value="1"/>
</dbReference>
<evidence type="ECO:0000256" key="4">
    <source>
        <dbReference type="ARBA" id="ARBA00022475"/>
    </source>
</evidence>
<dbReference type="PROSITE" id="PS50109">
    <property type="entry name" value="HIS_KIN"/>
    <property type="match status" value="1"/>
</dbReference>
<evidence type="ECO:0000256" key="9">
    <source>
        <dbReference type="ARBA" id="ARBA00022777"/>
    </source>
</evidence>